<evidence type="ECO:0000313" key="6">
    <source>
        <dbReference type="Proteomes" id="UP000067738"/>
    </source>
</evidence>
<evidence type="ECO:0000256" key="2">
    <source>
        <dbReference type="ARBA" id="ARBA00023027"/>
    </source>
</evidence>
<evidence type="ECO:0000313" key="5">
    <source>
        <dbReference type="EMBL" id="ALT67952.1"/>
    </source>
</evidence>
<dbReference type="InterPro" id="IPR029035">
    <property type="entry name" value="DHS-like_NAD/FAD-binding_dom"/>
</dbReference>
<dbReference type="RefSeq" id="WP_058738315.1">
    <property type="nucleotide sequence ID" value="NZ_CP011266.1"/>
</dbReference>
<keyword evidence="2" id="KW-0520">NAD</keyword>
<gene>
    <name evidence="5" type="ORF">sm9_0143</name>
</gene>
<keyword evidence="3" id="KW-0479">Metal-binding</keyword>
<reference evidence="5 6" key="1">
    <citation type="submission" date="2015-04" db="EMBL/GenBank/DDBJ databases">
        <title>The complete genome sequence of the rumen methanogen Methanobrevibacter millerae SM9.</title>
        <authorList>
            <person name="Leahy S.C."/>
            <person name="Kelly W.J."/>
            <person name="Pacheco D.M."/>
            <person name="Li D."/>
            <person name="Altermann E."/>
            <person name="Attwood G.T."/>
        </authorList>
    </citation>
    <scope>NUCLEOTIDE SEQUENCE [LARGE SCALE GENOMIC DNA]</scope>
    <source>
        <strain evidence="5 6">SM9</strain>
    </source>
</reference>
<dbReference type="GeneID" id="26735123"/>
<protein>
    <recommendedName>
        <fullName evidence="4">Deacetylase sirtuin-type domain-containing protein</fullName>
    </recommendedName>
</protein>
<evidence type="ECO:0000259" key="4">
    <source>
        <dbReference type="PROSITE" id="PS50305"/>
    </source>
</evidence>
<dbReference type="PATRIC" id="fig|230361.4.peg.144"/>
<evidence type="ECO:0000256" key="1">
    <source>
        <dbReference type="ARBA" id="ARBA00022679"/>
    </source>
</evidence>
<keyword evidence="1" id="KW-0808">Transferase</keyword>
<feature type="binding site" evidence="3">
    <location>
        <position position="173"/>
    </location>
    <ligand>
        <name>Zn(2+)</name>
        <dbReference type="ChEBI" id="CHEBI:29105"/>
    </ligand>
</feature>
<keyword evidence="6" id="KW-1185">Reference proteome</keyword>
<dbReference type="GO" id="GO:0016740">
    <property type="term" value="F:transferase activity"/>
    <property type="evidence" value="ECO:0007669"/>
    <property type="project" value="UniProtKB-KW"/>
</dbReference>
<dbReference type="OrthoDB" id="74380at2157"/>
<feature type="binding site" evidence="3">
    <location>
        <position position="142"/>
    </location>
    <ligand>
        <name>Zn(2+)</name>
        <dbReference type="ChEBI" id="CHEBI:29105"/>
    </ligand>
</feature>
<name>A0A0U3E4X6_9EURY</name>
<feature type="binding site" evidence="3">
    <location>
        <position position="138"/>
    </location>
    <ligand>
        <name>Zn(2+)</name>
        <dbReference type="ChEBI" id="CHEBI:29105"/>
    </ligand>
</feature>
<feature type="binding site" evidence="3">
    <location>
        <position position="176"/>
    </location>
    <ligand>
        <name>Zn(2+)</name>
        <dbReference type="ChEBI" id="CHEBI:29105"/>
    </ligand>
</feature>
<dbReference type="Proteomes" id="UP000067738">
    <property type="component" value="Chromosome"/>
</dbReference>
<dbReference type="InterPro" id="IPR026591">
    <property type="entry name" value="Sirtuin_cat_small_dom_sf"/>
</dbReference>
<dbReference type="Gene3D" id="3.30.1600.10">
    <property type="entry name" value="SIR2/SIRT2 'Small Domain"/>
    <property type="match status" value="1"/>
</dbReference>
<dbReference type="PROSITE" id="PS50305">
    <property type="entry name" value="SIRTUIN"/>
    <property type="match status" value="1"/>
</dbReference>
<dbReference type="SUPFAM" id="SSF52467">
    <property type="entry name" value="DHS-like NAD/FAD-binding domain"/>
    <property type="match status" value="1"/>
</dbReference>
<dbReference type="GO" id="GO:0046872">
    <property type="term" value="F:metal ion binding"/>
    <property type="evidence" value="ECO:0007669"/>
    <property type="project" value="UniProtKB-KW"/>
</dbReference>
<accession>A0A0U3E4X6</accession>
<dbReference type="Gene3D" id="3.40.50.1220">
    <property type="entry name" value="TPP-binding domain"/>
    <property type="match status" value="1"/>
</dbReference>
<dbReference type="KEGG" id="mmil:sm9_0143"/>
<feature type="domain" description="Deacetylase sirtuin-type" evidence="4">
    <location>
        <begin position="1"/>
        <end position="283"/>
    </location>
</feature>
<sequence length="283" mass="33212">MNRFVFRLDKAKKAIDEADYIVIGAGAGLSAAAGIEYGGKRFTDNFKDFIAKYSMTDMYSSGFYPFKTSEEKWAYWARHINVNRFQVGETELYKKLLKLVENKDYFVITTNVEHQFWINGFEDERIFATQGDYGLLQCGDACHDKLYYNEEIIKEMVEKTEDCRIPTNLVPKCPVCGEEMETNLRKDNLFVQDKNWYDANKRYSDFLGKIKENNIVFLELGVGFNTPSIIKYPFEQWTYDNENATLIRINRDYPEAIKENASKTISFDEDMDEIFDYWLSRIL</sequence>
<dbReference type="EMBL" id="CP011266">
    <property type="protein sequence ID" value="ALT67952.1"/>
    <property type="molecule type" value="Genomic_DNA"/>
</dbReference>
<comment type="caution">
    <text evidence="3">Lacks conserved residue(s) required for the propagation of feature annotation.</text>
</comment>
<proteinExistence type="predicted"/>
<dbReference type="AlphaFoldDB" id="A0A0U3E4X6"/>
<evidence type="ECO:0000256" key="3">
    <source>
        <dbReference type="PROSITE-ProRule" id="PRU00236"/>
    </source>
</evidence>
<keyword evidence="3" id="KW-0862">Zinc</keyword>
<dbReference type="InterPro" id="IPR026590">
    <property type="entry name" value="Ssirtuin_cat_dom"/>
</dbReference>
<organism evidence="5 6">
    <name type="scientific">Methanobrevibacter millerae</name>
    <dbReference type="NCBI Taxonomy" id="230361"/>
    <lineage>
        <taxon>Archaea</taxon>
        <taxon>Methanobacteriati</taxon>
        <taxon>Methanobacteriota</taxon>
        <taxon>Methanomada group</taxon>
        <taxon>Methanobacteria</taxon>
        <taxon>Methanobacteriales</taxon>
        <taxon>Methanobacteriaceae</taxon>
        <taxon>Methanobrevibacter</taxon>
    </lineage>
</organism>